<keyword evidence="14" id="KW-0131">Cell cycle</keyword>
<dbReference type="InterPro" id="IPR003594">
    <property type="entry name" value="HATPase_dom"/>
</dbReference>
<reference evidence="22" key="1">
    <citation type="submission" date="2018-06" db="EMBL/GenBank/DDBJ databases">
        <authorList>
            <person name="Zhirakovskaya E."/>
        </authorList>
    </citation>
    <scope>NUCLEOTIDE SEQUENCE</scope>
</reference>
<dbReference type="FunFam" id="3.30.450.20:FF:000060">
    <property type="entry name" value="Sensor protein FixL"/>
    <property type="match status" value="1"/>
</dbReference>
<evidence type="ECO:0000256" key="3">
    <source>
        <dbReference type="ARBA" id="ARBA00012438"/>
    </source>
</evidence>
<dbReference type="InterPro" id="IPR029151">
    <property type="entry name" value="Sensor-like_sf"/>
</dbReference>
<protein>
    <recommendedName>
        <fullName evidence="3">histidine kinase</fullName>
        <ecNumber evidence="3">2.7.13.3</ecNumber>
    </recommendedName>
</protein>
<keyword evidence="8" id="KW-0547">Nucleotide-binding</keyword>
<dbReference type="PANTHER" id="PTHR45339">
    <property type="entry name" value="HYBRID SIGNAL TRANSDUCTION HISTIDINE KINASE J"/>
    <property type="match status" value="1"/>
</dbReference>
<sequence length="1370" mass="152152">MTANSENTDNRALKRAVIYVAIGLGLTVIYALLRGSEWHGNARVHTIMECIATLLAFTVGYISIKRYNKTGSYTFLIIGAGFLGTAFLDGYHTLVTSAPVKGYLPSDLPSLIPWSWVASRLLLSIMLLLSYLSWRRVKKLGEAGKTDRNVVYTGTFILTTLSCLFFIFVPLPRAYYPEFIFHRPEEFLPAIFFLLALTGELRKGTWRRNVFMHWLVITLIVSFISQAVFMSFSGRLFDLEFDLAHLLKIISYICALTGLLLSAKYARSKDRYEQATEAVISEEEAAYEFKASGIGIGLGGRLAILISILVIIAVGTTGAVAYKNFIGNTARIKLDELSNQSHIAAIDFTSSINTLRKDALYLCAAPTLKELILELKKDSGPGRINSGISRHVVELFTHTLGQEPDYMMLRYIDRKGKEIVRVERRNGEIINVPASRLQNKKDSTYFKEGIKYKKGEVYLSELTLNREHGMIERPHIPVLRAVAPIFTDNRGASTGLLVINKDMRQAIHKASVALNPRVFNYVTNDRGYFIVHPDRTRAFGFDLGNTSYTIQREFPETALIAKDTKVDRGSLKLHDKGGERYLGGFYKVHFDPLRPSRFFGFYSLMDYREVVAISAKGGRQFLIVSIIVTGLALLAGWIFARMLTGPMSYIALAATFFGKTGKLIKLPTNAGGEVGLLARSFEDMSTQVKKQTSELKDKVRERKEAEARLADREGKLRSILETAADGIITIDEKGTALSFNPAARRIFGYTSEEVIGNNINMLMPSPYHEEHDSYLNNYIDTGVKKILGIGREVKGKRKDGTVFPLDLAVSEMRSGQEHIFTGIVRDVTDRKAAEEALKKARVEAEQANNAKSEFLASMSHEIRTPMNAILGMADLLWETELDSEQKNYISTFQRAGSSLLSLINDILDVSKIEAGHLELEKVPFDLREIVEKTSEIMAIRAHEKELELTHHIKNNVPTNLLGDGDRLSQILINLIGNAIKFTEKGEIGVTVTLNKEAGTESGDVELIFAVSDTGIGIAPENIEKIFGKFSQEDTSTTRKYGGTGLGLAISKKLSELMDGRIWVESAKGSGSTFSFTATFPLCEEAPATRPAIDKTLIKGLTILIVDDNATNRMILRETFRGMGALTTEVTGGAEAIEELKKKVTPPYDLIIMDKLMPEIDGFMTIEQIRKEGISPTSKIIMLTSDPSSKDKARARELHIDGYISKPAKEQVLLEAINTAVGHGVAPGPQPARPGAAAPPLDTRPLKILLAEDTADNRLLIKSYLKKLPYQLVMAHDGKEALDKFKEETFHLVLMDMQMPVMDGYTAVAEIRQWERDNNKDATPVLALTAHALKGDMEKSINAGCNGHITKPVKKKILLEIIIEYTKEAVL</sequence>
<evidence type="ECO:0000259" key="17">
    <source>
        <dbReference type="PROSITE" id="PS50109"/>
    </source>
</evidence>
<evidence type="ECO:0000259" key="19">
    <source>
        <dbReference type="PROSITE" id="PS50112"/>
    </source>
</evidence>
<dbReference type="GO" id="GO:0005886">
    <property type="term" value="C:plasma membrane"/>
    <property type="evidence" value="ECO:0007669"/>
    <property type="project" value="UniProtKB-SubCell"/>
</dbReference>
<proteinExistence type="predicted"/>
<feature type="transmembrane region" description="Helical" evidence="16">
    <location>
        <begin position="302"/>
        <end position="322"/>
    </location>
</feature>
<dbReference type="InterPro" id="IPR004358">
    <property type="entry name" value="Sig_transdc_His_kin-like_C"/>
</dbReference>
<evidence type="ECO:0000256" key="6">
    <source>
        <dbReference type="ARBA" id="ARBA00022679"/>
    </source>
</evidence>
<dbReference type="FunFam" id="3.30.565.10:FF:000010">
    <property type="entry name" value="Sensor histidine kinase RcsC"/>
    <property type="match status" value="1"/>
</dbReference>
<dbReference type="FunFam" id="1.10.287.130:FF:000038">
    <property type="entry name" value="Sensory transduction histidine kinase"/>
    <property type="match status" value="1"/>
</dbReference>
<dbReference type="Gene3D" id="3.40.50.2300">
    <property type="match status" value="2"/>
</dbReference>
<dbReference type="CDD" id="cd00130">
    <property type="entry name" value="PAS"/>
    <property type="match status" value="1"/>
</dbReference>
<dbReference type="GO" id="GO:0006355">
    <property type="term" value="P:regulation of DNA-templated transcription"/>
    <property type="evidence" value="ECO:0007669"/>
    <property type="project" value="InterPro"/>
</dbReference>
<gene>
    <name evidence="22" type="ORF">MNBD_DELTA02-352</name>
</gene>
<evidence type="ECO:0000256" key="8">
    <source>
        <dbReference type="ARBA" id="ARBA00022741"/>
    </source>
</evidence>
<keyword evidence="6" id="KW-0808">Transferase</keyword>
<feature type="transmembrane region" description="Helical" evidence="16">
    <location>
        <begin position="210"/>
        <end position="229"/>
    </location>
</feature>
<dbReference type="SUPFAM" id="SSF52172">
    <property type="entry name" value="CheY-like"/>
    <property type="match status" value="2"/>
</dbReference>
<dbReference type="Gene3D" id="3.30.450.20">
    <property type="entry name" value="PAS domain"/>
    <property type="match status" value="2"/>
</dbReference>
<dbReference type="InterPro" id="IPR005467">
    <property type="entry name" value="His_kinase_dom"/>
</dbReference>
<dbReference type="PANTHER" id="PTHR45339:SF1">
    <property type="entry name" value="HYBRID SIGNAL TRANSDUCTION HISTIDINE KINASE J"/>
    <property type="match status" value="1"/>
</dbReference>
<dbReference type="SMART" id="SM00448">
    <property type="entry name" value="REC"/>
    <property type="match status" value="2"/>
</dbReference>
<keyword evidence="5" id="KW-0597">Phosphoprotein</keyword>
<feature type="domain" description="Histidine kinase" evidence="17">
    <location>
        <begin position="857"/>
        <end position="1081"/>
    </location>
</feature>
<accession>A0A3B0W4P6</accession>
<dbReference type="CDD" id="cd17546">
    <property type="entry name" value="REC_hyHK_CKI1_RcsC-like"/>
    <property type="match status" value="2"/>
</dbReference>
<dbReference type="InterPro" id="IPR000700">
    <property type="entry name" value="PAS-assoc_C"/>
</dbReference>
<dbReference type="PROSITE" id="PS50109">
    <property type="entry name" value="HIS_KIN"/>
    <property type="match status" value="1"/>
</dbReference>
<dbReference type="Pfam" id="PF17159">
    <property type="entry name" value="MASE3"/>
    <property type="match status" value="1"/>
</dbReference>
<name>A0A3B0W4P6_9ZZZZ</name>
<feature type="transmembrane region" description="Helical" evidence="16">
    <location>
        <begin position="12"/>
        <end position="33"/>
    </location>
</feature>
<keyword evidence="15" id="KW-0175">Coiled coil</keyword>
<dbReference type="SUPFAM" id="SSF103190">
    <property type="entry name" value="Sensory domain-like"/>
    <property type="match status" value="1"/>
</dbReference>
<evidence type="ECO:0000256" key="15">
    <source>
        <dbReference type="SAM" id="Coils"/>
    </source>
</evidence>
<dbReference type="Gene3D" id="1.10.287.130">
    <property type="match status" value="1"/>
</dbReference>
<dbReference type="PROSITE" id="PS50112">
    <property type="entry name" value="PAS"/>
    <property type="match status" value="1"/>
</dbReference>
<feature type="coiled-coil region" evidence="15">
    <location>
        <begin position="830"/>
        <end position="857"/>
    </location>
</feature>
<dbReference type="Pfam" id="PF00989">
    <property type="entry name" value="PAS"/>
    <property type="match status" value="1"/>
</dbReference>
<dbReference type="InterPro" id="IPR035965">
    <property type="entry name" value="PAS-like_dom_sf"/>
</dbReference>
<dbReference type="NCBIfam" id="TIGR00229">
    <property type="entry name" value="sensory_box"/>
    <property type="match status" value="1"/>
</dbReference>
<evidence type="ECO:0000256" key="10">
    <source>
        <dbReference type="ARBA" id="ARBA00022840"/>
    </source>
</evidence>
<keyword evidence="10" id="KW-0067">ATP-binding</keyword>
<dbReference type="EMBL" id="UOEZ01000075">
    <property type="protein sequence ID" value="VAW38604.1"/>
    <property type="molecule type" value="Genomic_DNA"/>
</dbReference>
<dbReference type="Pfam" id="PF00072">
    <property type="entry name" value="Response_reg"/>
    <property type="match status" value="2"/>
</dbReference>
<dbReference type="EC" id="2.7.13.3" evidence="3"/>
<feature type="coiled-coil region" evidence="15">
    <location>
        <begin position="688"/>
        <end position="715"/>
    </location>
</feature>
<dbReference type="InterPro" id="IPR011006">
    <property type="entry name" value="CheY-like_superfamily"/>
</dbReference>
<keyword evidence="11 16" id="KW-1133">Transmembrane helix</keyword>
<evidence type="ECO:0000256" key="1">
    <source>
        <dbReference type="ARBA" id="ARBA00000085"/>
    </source>
</evidence>
<feature type="transmembrane region" description="Helical" evidence="16">
    <location>
        <begin position="621"/>
        <end position="640"/>
    </location>
</feature>
<evidence type="ECO:0000256" key="5">
    <source>
        <dbReference type="ARBA" id="ARBA00022553"/>
    </source>
</evidence>
<evidence type="ECO:0000313" key="22">
    <source>
        <dbReference type="EMBL" id="VAW38604.1"/>
    </source>
</evidence>
<dbReference type="Gene3D" id="6.10.340.10">
    <property type="match status" value="1"/>
</dbReference>
<evidence type="ECO:0000256" key="12">
    <source>
        <dbReference type="ARBA" id="ARBA00023012"/>
    </source>
</evidence>
<dbReference type="InterPro" id="IPR003661">
    <property type="entry name" value="HisK_dim/P_dom"/>
</dbReference>
<keyword evidence="9 22" id="KW-0418">Kinase</keyword>
<comment type="catalytic activity">
    <reaction evidence="1">
        <text>ATP + protein L-histidine = ADP + protein N-phospho-L-histidine.</text>
        <dbReference type="EC" id="2.7.13.3"/>
    </reaction>
</comment>
<feature type="domain" description="Response regulatory" evidence="18">
    <location>
        <begin position="1101"/>
        <end position="1220"/>
    </location>
</feature>
<keyword evidence="12" id="KW-0902">Two-component regulatory system</keyword>
<evidence type="ECO:0000256" key="13">
    <source>
        <dbReference type="ARBA" id="ARBA00023136"/>
    </source>
</evidence>
<evidence type="ECO:0000256" key="2">
    <source>
        <dbReference type="ARBA" id="ARBA00004651"/>
    </source>
</evidence>
<feature type="transmembrane region" description="Helical" evidence="16">
    <location>
        <begin position="111"/>
        <end position="129"/>
    </location>
</feature>
<evidence type="ECO:0000256" key="14">
    <source>
        <dbReference type="ARBA" id="ARBA00023306"/>
    </source>
</evidence>
<dbReference type="GO" id="GO:0000155">
    <property type="term" value="F:phosphorelay sensor kinase activity"/>
    <property type="evidence" value="ECO:0007669"/>
    <property type="project" value="InterPro"/>
</dbReference>
<evidence type="ECO:0000259" key="20">
    <source>
        <dbReference type="PROSITE" id="PS50113"/>
    </source>
</evidence>
<dbReference type="PRINTS" id="PR00344">
    <property type="entry name" value="BCTRLSENSOR"/>
</dbReference>
<dbReference type="SUPFAM" id="SSF55785">
    <property type="entry name" value="PYP-like sensor domain (PAS domain)"/>
    <property type="match status" value="1"/>
</dbReference>
<feature type="transmembrane region" description="Helical" evidence="16">
    <location>
        <begin position="150"/>
        <end position="168"/>
    </location>
</feature>
<keyword evidence="7 16" id="KW-0812">Transmembrane</keyword>
<keyword evidence="4" id="KW-1003">Cell membrane</keyword>
<evidence type="ECO:0000256" key="16">
    <source>
        <dbReference type="SAM" id="Phobius"/>
    </source>
</evidence>
<dbReference type="PROSITE" id="PS50110">
    <property type="entry name" value="RESPONSE_REGULATORY"/>
    <property type="match status" value="2"/>
</dbReference>
<dbReference type="Pfam" id="PF02518">
    <property type="entry name" value="HATPase_c"/>
    <property type="match status" value="1"/>
</dbReference>
<feature type="domain" description="HAMP" evidence="21">
    <location>
        <begin position="641"/>
        <end position="693"/>
    </location>
</feature>
<dbReference type="SMART" id="SM00091">
    <property type="entry name" value="PAS"/>
    <property type="match status" value="1"/>
</dbReference>
<dbReference type="InterPro" id="IPR048760">
    <property type="entry name" value="VP0354-like_sensor_dom"/>
</dbReference>
<evidence type="ECO:0000259" key="21">
    <source>
        <dbReference type="PROSITE" id="PS50885"/>
    </source>
</evidence>
<organism evidence="22">
    <name type="scientific">hydrothermal vent metagenome</name>
    <dbReference type="NCBI Taxonomy" id="652676"/>
    <lineage>
        <taxon>unclassified sequences</taxon>
        <taxon>metagenomes</taxon>
        <taxon>ecological metagenomes</taxon>
    </lineage>
</organism>
<evidence type="ECO:0000256" key="11">
    <source>
        <dbReference type="ARBA" id="ARBA00022989"/>
    </source>
</evidence>
<feature type="domain" description="PAS" evidence="19">
    <location>
        <begin position="712"/>
        <end position="782"/>
    </location>
</feature>
<feature type="domain" description="Response regulatory" evidence="18">
    <location>
        <begin position="1246"/>
        <end position="1365"/>
    </location>
</feature>
<dbReference type="SMART" id="SM00388">
    <property type="entry name" value="HisKA"/>
    <property type="match status" value="1"/>
</dbReference>
<dbReference type="InterPro" id="IPR036097">
    <property type="entry name" value="HisK_dim/P_sf"/>
</dbReference>
<dbReference type="SUPFAM" id="SSF55874">
    <property type="entry name" value="ATPase domain of HSP90 chaperone/DNA topoisomerase II/histidine kinase"/>
    <property type="match status" value="1"/>
</dbReference>
<dbReference type="GO" id="GO:0005524">
    <property type="term" value="F:ATP binding"/>
    <property type="evidence" value="ECO:0007669"/>
    <property type="project" value="UniProtKB-KW"/>
</dbReference>
<feature type="transmembrane region" description="Helical" evidence="16">
    <location>
        <begin position="249"/>
        <end position="266"/>
    </location>
</feature>
<dbReference type="CDD" id="cd16922">
    <property type="entry name" value="HATPase_EvgS-ArcB-TorS-like"/>
    <property type="match status" value="1"/>
</dbReference>
<comment type="subcellular location">
    <subcellularLocation>
        <location evidence="2">Cell membrane</location>
        <topology evidence="2">Multi-pass membrane protein</topology>
    </subcellularLocation>
</comment>
<dbReference type="PROSITE" id="PS50885">
    <property type="entry name" value="HAMP"/>
    <property type="match status" value="1"/>
</dbReference>
<evidence type="ECO:0000256" key="7">
    <source>
        <dbReference type="ARBA" id="ARBA00022692"/>
    </source>
</evidence>
<dbReference type="SUPFAM" id="SSF47384">
    <property type="entry name" value="Homodimeric domain of signal transducing histidine kinase"/>
    <property type="match status" value="1"/>
</dbReference>
<dbReference type="Gene3D" id="3.30.565.10">
    <property type="entry name" value="Histidine kinase-like ATPase, C-terminal domain"/>
    <property type="match status" value="1"/>
</dbReference>
<dbReference type="Pfam" id="PF00512">
    <property type="entry name" value="HisKA"/>
    <property type="match status" value="1"/>
</dbReference>
<dbReference type="InterPro" id="IPR000014">
    <property type="entry name" value="PAS"/>
</dbReference>
<dbReference type="InterPro" id="IPR003660">
    <property type="entry name" value="HAMP_dom"/>
</dbReference>
<dbReference type="SMART" id="SM00387">
    <property type="entry name" value="HATPase_c"/>
    <property type="match status" value="1"/>
</dbReference>
<dbReference type="InterPro" id="IPR001789">
    <property type="entry name" value="Sig_transdc_resp-reg_receiver"/>
</dbReference>
<keyword evidence="13 16" id="KW-0472">Membrane</keyword>
<dbReference type="PROSITE" id="PS50113">
    <property type="entry name" value="PAC"/>
    <property type="match status" value="1"/>
</dbReference>
<feature type="domain" description="PAC" evidence="20">
    <location>
        <begin position="789"/>
        <end position="839"/>
    </location>
</feature>
<dbReference type="InterPro" id="IPR013767">
    <property type="entry name" value="PAS_fold"/>
</dbReference>
<dbReference type="CDD" id="cd00082">
    <property type="entry name" value="HisKA"/>
    <property type="match status" value="1"/>
</dbReference>
<feature type="transmembrane region" description="Helical" evidence="16">
    <location>
        <begin position="45"/>
        <end position="64"/>
    </location>
</feature>
<evidence type="ECO:0000259" key="18">
    <source>
        <dbReference type="PROSITE" id="PS50110"/>
    </source>
</evidence>
<dbReference type="InterPro" id="IPR033425">
    <property type="entry name" value="MASE3"/>
</dbReference>
<evidence type="ECO:0000256" key="9">
    <source>
        <dbReference type="ARBA" id="ARBA00022777"/>
    </source>
</evidence>
<dbReference type="Pfam" id="PF21623">
    <property type="entry name" value="HK_sensor_dom_bact"/>
    <property type="match status" value="1"/>
</dbReference>
<evidence type="ECO:0000256" key="4">
    <source>
        <dbReference type="ARBA" id="ARBA00022475"/>
    </source>
</evidence>
<feature type="transmembrane region" description="Helical" evidence="16">
    <location>
        <begin position="71"/>
        <end position="91"/>
    </location>
</feature>
<dbReference type="InterPro" id="IPR036890">
    <property type="entry name" value="HATPase_C_sf"/>
</dbReference>